<proteinExistence type="predicted"/>
<gene>
    <name evidence="1" type="ORF">Pyn_32940</name>
</gene>
<dbReference type="AlphaFoldDB" id="A0A314Z4Y4"/>
<sequence length="151" mass="17088">MVLYITVERDPNVNDIGTDAYTVHVESHRILTVATFSEATVTKWLKQVAIGCHCLMYKYFDDKPAGLLFSFLANPRVFAVGCDMANLCRKLKADHSIEIRKAVDVNDLAVRGLGRDDLDLGWRRPCWERKWTWLGTRRSSFGTGSMSLFGA</sequence>
<dbReference type="Gene3D" id="3.30.420.10">
    <property type="entry name" value="Ribonuclease H-like superfamily/Ribonuclease H"/>
    <property type="match status" value="1"/>
</dbReference>
<name>A0A314Z4Y4_PRUYE</name>
<reference evidence="1 2" key="1">
    <citation type="submission" date="2018-02" db="EMBL/GenBank/DDBJ databases">
        <title>Draft genome of wild Prunus yedoensis var. nudiflora.</title>
        <authorList>
            <person name="Baek S."/>
            <person name="Kim J.-H."/>
            <person name="Choi K."/>
            <person name="Kim G.-B."/>
            <person name="Cho A."/>
            <person name="Jang H."/>
            <person name="Shin C.-H."/>
            <person name="Yu H.-J."/>
            <person name="Mun J.-H."/>
        </authorList>
    </citation>
    <scope>NUCLEOTIDE SEQUENCE [LARGE SCALE GENOMIC DNA]</scope>
    <source>
        <strain evidence="2">cv. Jeju island</strain>
        <tissue evidence="1">Leaf</tissue>
    </source>
</reference>
<organism evidence="1 2">
    <name type="scientific">Prunus yedoensis var. nudiflora</name>
    <dbReference type="NCBI Taxonomy" id="2094558"/>
    <lineage>
        <taxon>Eukaryota</taxon>
        <taxon>Viridiplantae</taxon>
        <taxon>Streptophyta</taxon>
        <taxon>Embryophyta</taxon>
        <taxon>Tracheophyta</taxon>
        <taxon>Spermatophyta</taxon>
        <taxon>Magnoliopsida</taxon>
        <taxon>eudicotyledons</taxon>
        <taxon>Gunneridae</taxon>
        <taxon>Pentapetalae</taxon>
        <taxon>rosids</taxon>
        <taxon>fabids</taxon>
        <taxon>Rosales</taxon>
        <taxon>Rosaceae</taxon>
        <taxon>Amygdaloideae</taxon>
        <taxon>Amygdaleae</taxon>
        <taxon>Prunus</taxon>
    </lineage>
</organism>
<dbReference type="SUPFAM" id="SSF53098">
    <property type="entry name" value="Ribonuclease H-like"/>
    <property type="match status" value="1"/>
</dbReference>
<dbReference type="OrthoDB" id="1154260at2759"/>
<protein>
    <submittedName>
        <fullName evidence="1">Uncharacterized protein</fullName>
    </submittedName>
</protein>
<dbReference type="GO" id="GO:0003676">
    <property type="term" value="F:nucleic acid binding"/>
    <property type="evidence" value="ECO:0007669"/>
    <property type="project" value="InterPro"/>
</dbReference>
<dbReference type="STRING" id="2094558.A0A314Z4Y4"/>
<dbReference type="Proteomes" id="UP000250321">
    <property type="component" value="Unassembled WGS sequence"/>
</dbReference>
<keyword evidence="2" id="KW-1185">Reference proteome</keyword>
<dbReference type="EMBL" id="PJQY01000378">
    <property type="protein sequence ID" value="PQQ11911.1"/>
    <property type="molecule type" value="Genomic_DNA"/>
</dbReference>
<dbReference type="InterPro" id="IPR012337">
    <property type="entry name" value="RNaseH-like_sf"/>
</dbReference>
<evidence type="ECO:0000313" key="1">
    <source>
        <dbReference type="EMBL" id="PQQ11911.1"/>
    </source>
</evidence>
<dbReference type="InterPro" id="IPR036397">
    <property type="entry name" value="RNaseH_sf"/>
</dbReference>
<accession>A0A314Z4Y4</accession>
<evidence type="ECO:0000313" key="2">
    <source>
        <dbReference type="Proteomes" id="UP000250321"/>
    </source>
</evidence>
<comment type="caution">
    <text evidence="1">The sequence shown here is derived from an EMBL/GenBank/DDBJ whole genome shotgun (WGS) entry which is preliminary data.</text>
</comment>